<feature type="transmembrane region" description="Helical" evidence="5">
    <location>
        <begin position="83"/>
        <end position="102"/>
    </location>
</feature>
<dbReference type="PANTHER" id="PTHR35371">
    <property type="entry name" value="INNER MEMBRANE PROTEIN"/>
    <property type="match status" value="1"/>
</dbReference>
<evidence type="ECO:0000256" key="2">
    <source>
        <dbReference type="ARBA" id="ARBA00022692"/>
    </source>
</evidence>
<keyword evidence="3 5" id="KW-1133">Transmembrane helix</keyword>
<evidence type="ECO:0000313" key="7">
    <source>
        <dbReference type="Proteomes" id="UP000181897"/>
    </source>
</evidence>
<dbReference type="STRING" id="1917485.BOO69_06620"/>
<proteinExistence type="predicted"/>
<dbReference type="PANTHER" id="PTHR35371:SF1">
    <property type="entry name" value="BLR7753 PROTEIN"/>
    <property type="match status" value="1"/>
</dbReference>
<dbReference type="GO" id="GO:0016020">
    <property type="term" value="C:membrane"/>
    <property type="evidence" value="ECO:0007669"/>
    <property type="project" value="UniProtKB-SubCell"/>
</dbReference>
<feature type="transmembrane region" description="Helical" evidence="5">
    <location>
        <begin position="114"/>
        <end position="134"/>
    </location>
</feature>
<dbReference type="EMBL" id="CP018076">
    <property type="protein sequence ID" value="APE45346.1"/>
    <property type="molecule type" value="Genomic_DNA"/>
</dbReference>
<dbReference type="Gene3D" id="1.20.120.550">
    <property type="entry name" value="Membrane associated eicosanoid/glutathione metabolism-like domain"/>
    <property type="match status" value="1"/>
</dbReference>
<evidence type="ECO:0000256" key="5">
    <source>
        <dbReference type="SAM" id="Phobius"/>
    </source>
</evidence>
<keyword evidence="2 5" id="KW-0812">Transmembrane</keyword>
<dbReference type="KEGG" id="suam:BOO69_06620"/>
<protein>
    <recommendedName>
        <fullName evidence="8">MAPEG family protein</fullName>
    </recommendedName>
</protein>
<dbReference type="Proteomes" id="UP000181897">
    <property type="component" value="Chromosome"/>
</dbReference>
<dbReference type="Pfam" id="PF01124">
    <property type="entry name" value="MAPEG"/>
    <property type="match status" value="1"/>
</dbReference>
<dbReference type="InterPro" id="IPR023352">
    <property type="entry name" value="MAPEG-like_dom_sf"/>
</dbReference>
<keyword evidence="7" id="KW-1185">Reference proteome</keyword>
<evidence type="ECO:0000256" key="3">
    <source>
        <dbReference type="ARBA" id="ARBA00022989"/>
    </source>
</evidence>
<feature type="transmembrane region" description="Helical" evidence="5">
    <location>
        <begin position="6"/>
        <end position="27"/>
    </location>
</feature>
<gene>
    <name evidence="6" type="ORF">BOO69_06620</name>
</gene>
<organism evidence="6 7">
    <name type="scientific">Sulfitobacter alexandrii</name>
    <dbReference type="NCBI Taxonomy" id="1917485"/>
    <lineage>
        <taxon>Bacteria</taxon>
        <taxon>Pseudomonadati</taxon>
        <taxon>Pseudomonadota</taxon>
        <taxon>Alphaproteobacteria</taxon>
        <taxon>Rhodobacterales</taxon>
        <taxon>Roseobacteraceae</taxon>
        <taxon>Sulfitobacter</taxon>
    </lineage>
</organism>
<evidence type="ECO:0000256" key="4">
    <source>
        <dbReference type="ARBA" id="ARBA00023136"/>
    </source>
</evidence>
<dbReference type="OrthoDB" id="7744558at2"/>
<evidence type="ECO:0008006" key="8">
    <source>
        <dbReference type="Google" id="ProtNLM"/>
    </source>
</evidence>
<reference evidence="6 7" key="1">
    <citation type="submission" date="2016-11" db="EMBL/GenBank/DDBJ databases">
        <title>Complete genome sequence of Sulfitobacter sp. AM1-D1, a toxic bacteria associated with marine dinoflagellate Alexandrium minutum in East China Sea.</title>
        <authorList>
            <person name="Yang Q."/>
            <person name="Zhang X."/>
            <person name="Tian X."/>
        </authorList>
    </citation>
    <scope>NUCLEOTIDE SEQUENCE [LARGE SCALE GENOMIC DNA]</scope>
    <source>
        <strain evidence="6 7">AM1-D1</strain>
    </source>
</reference>
<dbReference type="SUPFAM" id="SSF161084">
    <property type="entry name" value="MAPEG domain-like"/>
    <property type="match status" value="1"/>
</dbReference>
<sequence>MAGFEAYGHAIMSLALWSVVSIVLGMIATRGKTAENTCACGHPKRDYSNVVYRRGRAFANAMEMSGPFIGATVAAMLAGAAPFWVNLLASVFLVSRVAVAAVHIGTENQPLRSAVWMVGLICVLGLVGMAVWAVL</sequence>
<dbReference type="InterPro" id="IPR001129">
    <property type="entry name" value="Membr-assoc_MAPEG"/>
</dbReference>
<evidence type="ECO:0000256" key="1">
    <source>
        <dbReference type="ARBA" id="ARBA00004370"/>
    </source>
</evidence>
<keyword evidence="4 5" id="KW-0472">Membrane</keyword>
<accession>A0A1J0WM19</accession>
<evidence type="ECO:0000313" key="6">
    <source>
        <dbReference type="EMBL" id="APE45346.1"/>
    </source>
</evidence>
<name>A0A1J0WM19_9RHOB</name>
<comment type="subcellular location">
    <subcellularLocation>
        <location evidence="1">Membrane</location>
    </subcellularLocation>
</comment>
<dbReference type="AlphaFoldDB" id="A0A1J0WM19"/>